<evidence type="ECO:0000259" key="4">
    <source>
        <dbReference type="PROSITE" id="PS50181"/>
    </source>
</evidence>
<reference evidence="6 7" key="1">
    <citation type="submission" date="2019-08" db="EMBL/GenBank/DDBJ databases">
        <authorList>
            <person name="Alioto T."/>
            <person name="Alioto T."/>
            <person name="Gomez Garrido J."/>
        </authorList>
    </citation>
    <scope>NUCLEOTIDE SEQUENCE [LARGE SCALE GENOMIC DNA]</scope>
</reference>
<evidence type="ECO:0000256" key="1">
    <source>
        <dbReference type="ARBA" id="ARBA00022902"/>
    </source>
</evidence>
<proteinExistence type="predicted"/>
<dbReference type="PANTHER" id="PTHR12245">
    <property type="entry name" value="SPRY DOMAIN CONTAINING SOCS BOX PROTEIN"/>
    <property type="match status" value="1"/>
</dbReference>
<dbReference type="InterPro" id="IPR050672">
    <property type="entry name" value="FBXO45-Fsn/SPSB_families"/>
</dbReference>
<sequence>MGDCIPQYLPAIVLDIIFLNLEPHDLLSCMLVCQNWYQVLNNDKAVPWRMLCQRKISQYILKSKLLSNLNSPKAIIRALYHAWNPLDCSNHVVIEQDGFTLHRNLIPHSPYMARTKIGYMTGKHVWEITWIKAPRTIAMIGLSTKDTIMQSGFVSLLGIDKFSWGWNITNNILVHNGIEQSSYPLKYNVPKYQSGEKIKLILDCENGVLHFEKSNEYLGIAFKNLPKLKLYPTVGAIFGNAKASIVYIGEP</sequence>
<organism evidence="6 7">
    <name type="scientific">Cinara cedri</name>
    <dbReference type="NCBI Taxonomy" id="506608"/>
    <lineage>
        <taxon>Eukaryota</taxon>
        <taxon>Metazoa</taxon>
        <taxon>Ecdysozoa</taxon>
        <taxon>Arthropoda</taxon>
        <taxon>Hexapoda</taxon>
        <taxon>Insecta</taxon>
        <taxon>Pterygota</taxon>
        <taxon>Neoptera</taxon>
        <taxon>Paraneoptera</taxon>
        <taxon>Hemiptera</taxon>
        <taxon>Sternorrhyncha</taxon>
        <taxon>Aphidomorpha</taxon>
        <taxon>Aphidoidea</taxon>
        <taxon>Aphididae</taxon>
        <taxon>Lachninae</taxon>
        <taxon>Cinara</taxon>
    </lineage>
</organism>
<name>A0A5E4M2J9_9HEMI</name>
<evidence type="ECO:0000313" key="6">
    <source>
        <dbReference type="EMBL" id="VVC25846.1"/>
    </source>
</evidence>
<gene>
    <name evidence="6" type="ORF">CINCED_3A022758</name>
</gene>
<evidence type="ECO:0000313" key="7">
    <source>
        <dbReference type="Proteomes" id="UP000325440"/>
    </source>
</evidence>
<feature type="domain" description="F-box" evidence="4">
    <location>
        <begin position="9"/>
        <end position="51"/>
    </location>
</feature>
<protein>
    <submittedName>
        <fullName evidence="6">Concanavalin A-like lectin/glucanase domain,SPRY domain,F-box domain,B30.2/SPRY domain</fullName>
    </submittedName>
</protein>
<dbReference type="GO" id="GO:0030246">
    <property type="term" value="F:carbohydrate binding"/>
    <property type="evidence" value="ECO:0007669"/>
    <property type="project" value="UniProtKB-KW"/>
</dbReference>
<dbReference type="GO" id="GO:0045202">
    <property type="term" value="C:synapse"/>
    <property type="evidence" value="ECO:0007669"/>
    <property type="project" value="UniProtKB-SubCell"/>
</dbReference>
<dbReference type="SUPFAM" id="SSF49899">
    <property type="entry name" value="Concanavalin A-like lectins/glucanases"/>
    <property type="match status" value="1"/>
</dbReference>
<keyword evidence="1" id="KW-0524">Neurogenesis</keyword>
<dbReference type="InterPro" id="IPR013320">
    <property type="entry name" value="ConA-like_dom_sf"/>
</dbReference>
<dbReference type="InterPro" id="IPR003877">
    <property type="entry name" value="SPRY_dom"/>
</dbReference>
<comment type="subcellular location">
    <subcellularLocation>
        <location evidence="3">Synapse</location>
    </subcellularLocation>
</comment>
<dbReference type="SMART" id="SM00449">
    <property type="entry name" value="SPRY"/>
    <property type="match status" value="1"/>
</dbReference>
<dbReference type="Pfam" id="PF00622">
    <property type="entry name" value="SPRY"/>
    <property type="match status" value="1"/>
</dbReference>
<dbReference type="SUPFAM" id="SSF81383">
    <property type="entry name" value="F-box domain"/>
    <property type="match status" value="1"/>
</dbReference>
<dbReference type="EMBL" id="CABPRJ010000021">
    <property type="protein sequence ID" value="VVC25846.1"/>
    <property type="molecule type" value="Genomic_DNA"/>
</dbReference>
<dbReference type="AlphaFoldDB" id="A0A5E4M2J9"/>
<dbReference type="InterPro" id="IPR001810">
    <property type="entry name" value="F-box_dom"/>
</dbReference>
<dbReference type="Gene3D" id="2.60.120.920">
    <property type="match status" value="1"/>
</dbReference>
<dbReference type="GO" id="GO:0019005">
    <property type="term" value="C:SCF ubiquitin ligase complex"/>
    <property type="evidence" value="ECO:0007669"/>
    <property type="project" value="TreeGrafter"/>
</dbReference>
<dbReference type="Proteomes" id="UP000325440">
    <property type="component" value="Unassembled WGS sequence"/>
</dbReference>
<dbReference type="PANTHER" id="PTHR12245:SF7">
    <property type="entry name" value="F-BOX_SPRY DOMAIN-CONTAINING PROTEIN 1"/>
    <property type="match status" value="1"/>
</dbReference>
<dbReference type="PROSITE" id="PS50181">
    <property type="entry name" value="FBOX"/>
    <property type="match status" value="1"/>
</dbReference>
<keyword evidence="6" id="KW-0430">Lectin</keyword>
<dbReference type="OrthoDB" id="2398163at2759"/>
<dbReference type="Gene3D" id="1.20.1280.50">
    <property type="match status" value="1"/>
</dbReference>
<evidence type="ECO:0000259" key="5">
    <source>
        <dbReference type="PROSITE" id="PS50188"/>
    </source>
</evidence>
<dbReference type="GO" id="GO:0060386">
    <property type="term" value="P:synapse assembly involved in innervation"/>
    <property type="evidence" value="ECO:0007669"/>
    <property type="project" value="TreeGrafter"/>
</dbReference>
<dbReference type="PROSITE" id="PS50188">
    <property type="entry name" value="B302_SPRY"/>
    <property type="match status" value="1"/>
</dbReference>
<evidence type="ECO:0000256" key="2">
    <source>
        <dbReference type="ARBA" id="ARBA00023018"/>
    </source>
</evidence>
<dbReference type="InterPro" id="IPR001870">
    <property type="entry name" value="B30.2/SPRY"/>
</dbReference>
<feature type="domain" description="B30.2/SPRY" evidence="5">
    <location>
        <begin position="61"/>
        <end position="251"/>
    </location>
</feature>
<dbReference type="GO" id="GO:0043161">
    <property type="term" value="P:proteasome-mediated ubiquitin-dependent protein catabolic process"/>
    <property type="evidence" value="ECO:0007669"/>
    <property type="project" value="TreeGrafter"/>
</dbReference>
<dbReference type="SMART" id="SM00256">
    <property type="entry name" value="FBOX"/>
    <property type="match status" value="1"/>
</dbReference>
<keyword evidence="2" id="KW-0770">Synapse</keyword>
<dbReference type="InterPro" id="IPR036047">
    <property type="entry name" value="F-box-like_dom_sf"/>
</dbReference>
<dbReference type="Pfam" id="PF12937">
    <property type="entry name" value="F-box-like"/>
    <property type="match status" value="1"/>
</dbReference>
<accession>A0A5E4M2J9</accession>
<keyword evidence="7" id="KW-1185">Reference proteome</keyword>
<dbReference type="InterPro" id="IPR043136">
    <property type="entry name" value="B30.2/SPRY_sf"/>
</dbReference>
<evidence type="ECO:0000256" key="3">
    <source>
        <dbReference type="ARBA" id="ARBA00034103"/>
    </source>
</evidence>